<dbReference type="FunFam" id="2.10.90.10:FF:000001">
    <property type="entry name" value="Bone morphogenetic protein 4"/>
    <property type="match status" value="1"/>
</dbReference>
<protein>
    <submittedName>
        <fullName evidence="11">Anti-dorsalizing morphogenetic protein ADMP</fullName>
    </submittedName>
</protein>
<evidence type="ECO:0000256" key="5">
    <source>
        <dbReference type="ARBA" id="ARBA00023030"/>
    </source>
</evidence>
<organism evidence="11">
    <name type="scientific">Xenoturbella bocki</name>
    <name type="common">Marine worm</name>
    <dbReference type="NCBI Taxonomy" id="242395"/>
    <lineage>
        <taxon>Eukaryota</taxon>
        <taxon>Metazoa</taxon>
        <taxon>Xenacoelomorpha</taxon>
        <taxon>Xenoturbellida</taxon>
        <taxon>Xenoturbellidae</taxon>
        <taxon>Xenoturbella</taxon>
    </lineage>
</organism>
<evidence type="ECO:0000256" key="6">
    <source>
        <dbReference type="ARBA" id="ARBA00023157"/>
    </source>
</evidence>
<dbReference type="GO" id="GO:0008083">
    <property type="term" value="F:growth factor activity"/>
    <property type="evidence" value="ECO:0007669"/>
    <property type="project" value="UniProtKB-KW"/>
</dbReference>
<keyword evidence="7" id="KW-0325">Glycoprotein</keyword>
<comment type="similarity">
    <text evidence="2 8">Belongs to the TGF-beta family.</text>
</comment>
<name>A0A2P1DV45_XENBC</name>
<feature type="domain" description="TGF-beta family profile" evidence="10">
    <location>
        <begin position="333"/>
        <end position="466"/>
    </location>
</feature>
<dbReference type="InterPro" id="IPR001839">
    <property type="entry name" value="TGF-b_C"/>
</dbReference>
<dbReference type="PANTHER" id="PTHR11848">
    <property type="entry name" value="TGF-BETA FAMILY"/>
    <property type="match status" value="1"/>
</dbReference>
<reference evidence="11" key="1">
    <citation type="journal article" date="2018" name="Nature">
        <title>Convergent evolution of bilaterian nerve cords.</title>
        <authorList>
            <person name="Martin-Duran J.M."/>
            <person name="Pang K."/>
            <person name="Borve A."/>
            <person name="Le H.S."/>
            <person name="Furu A."/>
            <person name="Cannon J.T."/>
            <person name="Jondelius U."/>
            <person name="Hejnol A."/>
        </authorList>
    </citation>
    <scope>NUCLEOTIDE SEQUENCE</scope>
</reference>
<feature type="compositionally biased region" description="Basic residues" evidence="9">
    <location>
        <begin position="332"/>
        <end position="349"/>
    </location>
</feature>
<evidence type="ECO:0000313" key="11">
    <source>
        <dbReference type="EMBL" id="AVK72271.1"/>
    </source>
</evidence>
<dbReference type="PANTHER" id="PTHR11848:SF263">
    <property type="entry name" value="PROTEIN DECAPENTAPLEGIC"/>
    <property type="match status" value="1"/>
</dbReference>
<dbReference type="Gene3D" id="2.60.120.970">
    <property type="match status" value="1"/>
</dbReference>
<evidence type="ECO:0000256" key="8">
    <source>
        <dbReference type="RuleBase" id="RU000354"/>
    </source>
</evidence>
<dbReference type="EMBL" id="KY709720">
    <property type="protein sequence ID" value="AVK72271.1"/>
    <property type="molecule type" value="mRNA"/>
</dbReference>
<dbReference type="SMART" id="SM00204">
    <property type="entry name" value="TGFB"/>
    <property type="match status" value="1"/>
</dbReference>
<comment type="subcellular location">
    <subcellularLocation>
        <location evidence="1">Secreted</location>
    </subcellularLocation>
</comment>
<dbReference type="GO" id="GO:0005615">
    <property type="term" value="C:extracellular space"/>
    <property type="evidence" value="ECO:0007669"/>
    <property type="project" value="TreeGrafter"/>
</dbReference>
<feature type="region of interest" description="Disordered" evidence="9">
    <location>
        <begin position="37"/>
        <end position="61"/>
    </location>
</feature>
<evidence type="ECO:0000259" key="10">
    <source>
        <dbReference type="PROSITE" id="PS51362"/>
    </source>
</evidence>
<evidence type="ECO:0000256" key="3">
    <source>
        <dbReference type="ARBA" id="ARBA00022525"/>
    </source>
</evidence>
<dbReference type="PROSITE" id="PS00250">
    <property type="entry name" value="TGF_BETA_1"/>
    <property type="match status" value="1"/>
</dbReference>
<dbReference type="InterPro" id="IPR029034">
    <property type="entry name" value="Cystine-knot_cytokine"/>
</dbReference>
<feature type="compositionally biased region" description="Polar residues" evidence="9">
    <location>
        <begin position="46"/>
        <end position="61"/>
    </location>
</feature>
<dbReference type="Gene3D" id="2.10.90.10">
    <property type="entry name" value="Cystine-knot cytokines"/>
    <property type="match status" value="1"/>
</dbReference>
<proteinExistence type="evidence at transcript level"/>
<dbReference type="GO" id="GO:0005125">
    <property type="term" value="F:cytokine activity"/>
    <property type="evidence" value="ECO:0007669"/>
    <property type="project" value="TreeGrafter"/>
</dbReference>
<dbReference type="InterPro" id="IPR017948">
    <property type="entry name" value="TGFb_CS"/>
</dbReference>
<dbReference type="Pfam" id="PF00688">
    <property type="entry name" value="TGFb_propeptide"/>
    <property type="match status" value="1"/>
</dbReference>
<sequence>MQFAALLKKIHELSAIVLIVSIFTLLEFDAAHAISGRHGSARRSRTPSPANLHQSIQRTQKSNPALEGKLLEVFGLKKVPHVRFGEEPPTFMLELYEKTVHQSRPSSGISSAESEDVYDVLTKIPANTVRSYSETGSGTSNMFVFNLKTLLPTEEVLKAELRLFHNETLSTFQQDDSIPVDLYHVEQKIRDRSQKKYTLLSSVELNATDDGRWYTFNVTAAFTNWTSESDTRRHVIKFYAATSEDDQLTHSGGENASLTQDSGRDFDRNGRVSGQLFAKPSVEQANLRPALVLFLNDGRVKSHAVDDDLWQEDDSQYVEAAPELHSAEQGARRTRRSARRRKRAPHRFSSKSETSQCRIHEFYVDFNEIGWSDWIIAPNGYNANICQGECPFPLGHHYNATNHATVQAILSTRDFQIHNRGTMLPIQKPCCVPDKLHSLHVLYYDDNNNVVLKVFDDMSASQCGCY</sequence>
<dbReference type="AlphaFoldDB" id="A0A2P1DV45"/>
<keyword evidence="6" id="KW-1015">Disulfide bond</keyword>
<evidence type="ECO:0000256" key="1">
    <source>
        <dbReference type="ARBA" id="ARBA00004613"/>
    </source>
</evidence>
<dbReference type="InterPro" id="IPR015615">
    <property type="entry name" value="TGF-beta-rel"/>
</dbReference>
<dbReference type="Pfam" id="PF00019">
    <property type="entry name" value="TGF_beta"/>
    <property type="match status" value="1"/>
</dbReference>
<evidence type="ECO:0000256" key="2">
    <source>
        <dbReference type="ARBA" id="ARBA00006656"/>
    </source>
</evidence>
<dbReference type="InterPro" id="IPR001111">
    <property type="entry name" value="TGF-b_propeptide"/>
</dbReference>
<dbReference type="PROSITE" id="PS51362">
    <property type="entry name" value="TGF_BETA_2"/>
    <property type="match status" value="1"/>
</dbReference>
<evidence type="ECO:0000256" key="9">
    <source>
        <dbReference type="SAM" id="MobiDB-lite"/>
    </source>
</evidence>
<accession>A0A2P1DV45</accession>
<feature type="region of interest" description="Disordered" evidence="9">
    <location>
        <begin position="322"/>
        <end position="352"/>
    </location>
</feature>
<dbReference type="SUPFAM" id="SSF57501">
    <property type="entry name" value="Cystine-knot cytokines"/>
    <property type="match status" value="1"/>
</dbReference>
<keyword evidence="4" id="KW-0732">Signal</keyword>
<evidence type="ECO:0000256" key="7">
    <source>
        <dbReference type="ARBA" id="ARBA00023180"/>
    </source>
</evidence>
<keyword evidence="3" id="KW-0964">Secreted</keyword>
<evidence type="ECO:0000256" key="4">
    <source>
        <dbReference type="ARBA" id="ARBA00022729"/>
    </source>
</evidence>
<keyword evidence="5 8" id="KW-0339">Growth factor</keyword>